<name>A0A9Q8SWN8_9PEZI</name>
<dbReference type="Proteomes" id="UP000830671">
    <property type="component" value="Chromosome 5"/>
</dbReference>
<organism evidence="2 3">
    <name type="scientific">Colletotrichum lupini</name>
    <dbReference type="NCBI Taxonomy" id="145971"/>
    <lineage>
        <taxon>Eukaryota</taxon>
        <taxon>Fungi</taxon>
        <taxon>Dikarya</taxon>
        <taxon>Ascomycota</taxon>
        <taxon>Pezizomycotina</taxon>
        <taxon>Sordariomycetes</taxon>
        <taxon>Hypocreomycetidae</taxon>
        <taxon>Glomerellales</taxon>
        <taxon>Glomerellaceae</taxon>
        <taxon>Colletotrichum</taxon>
        <taxon>Colletotrichum acutatum species complex</taxon>
    </lineage>
</organism>
<feature type="compositionally biased region" description="Polar residues" evidence="1">
    <location>
        <begin position="75"/>
        <end position="87"/>
    </location>
</feature>
<protein>
    <submittedName>
        <fullName evidence="2">Uncharacterized protein</fullName>
    </submittedName>
</protein>
<feature type="region of interest" description="Disordered" evidence="1">
    <location>
        <begin position="45"/>
        <end position="87"/>
    </location>
</feature>
<dbReference type="KEGG" id="clup:CLUP02_10470"/>
<dbReference type="RefSeq" id="XP_049146591.1">
    <property type="nucleotide sequence ID" value="XM_049289446.1"/>
</dbReference>
<sequence>MYPYVYEKKGTQRLQTSVIPSQQGCWRCLSLCRCQQARMTHLKETGLDHGPSQKVGGGQAGPPPSRRASHRPSSNKRSSLHPTTLAL</sequence>
<gene>
    <name evidence="2" type="ORF">CLUP02_10470</name>
</gene>
<evidence type="ECO:0000313" key="3">
    <source>
        <dbReference type="Proteomes" id="UP000830671"/>
    </source>
</evidence>
<dbReference type="AlphaFoldDB" id="A0A9Q8SWN8"/>
<reference evidence="2" key="1">
    <citation type="journal article" date="2021" name="Mol. Plant Microbe Interact.">
        <title>Complete Genome Sequence of the Plant-Pathogenic Fungus Colletotrichum lupini.</title>
        <authorList>
            <person name="Baroncelli R."/>
            <person name="Pensec F."/>
            <person name="Da Lio D."/>
            <person name="Boufleur T."/>
            <person name="Vicente I."/>
            <person name="Sarrocco S."/>
            <person name="Picot A."/>
            <person name="Baraldi E."/>
            <person name="Sukno S."/>
            <person name="Thon M."/>
            <person name="Le Floch G."/>
        </authorList>
    </citation>
    <scope>NUCLEOTIDE SEQUENCE</scope>
    <source>
        <strain evidence="2">IMI 504893</strain>
    </source>
</reference>
<evidence type="ECO:0000256" key="1">
    <source>
        <dbReference type="SAM" id="MobiDB-lite"/>
    </source>
</evidence>
<proteinExistence type="predicted"/>
<keyword evidence="3" id="KW-1185">Reference proteome</keyword>
<accession>A0A9Q8SWN8</accession>
<dbReference type="GeneID" id="73344456"/>
<dbReference type="EMBL" id="CP019477">
    <property type="protein sequence ID" value="UQC84974.1"/>
    <property type="molecule type" value="Genomic_DNA"/>
</dbReference>
<evidence type="ECO:0000313" key="2">
    <source>
        <dbReference type="EMBL" id="UQC84974.1"/>
    </source>
</evidence>